<dbReference type="Proteomes" id="UP000018144">
    <property type="component" value="Unassembled WGS sequence"/>
</dbReference>
<protein>
    <submittedName>
        <fullName evidence="1">Uncharacterized protein</fullName>
    </submittedName>
</protein>
<dbReference type="AlphaFoldDB" id="U4LKX3"/>
<evidence type="ECO:0000313" key="1">
    <source>
        <dbReference type="EMBL" id="CCX13527.1"/>
    </source>
</evidence>
<organism evidence="1 2">
    <name type="scientific">Pyronema omphalodes (strain CBS 100304)</name>
    <name type="common">Pyronema confluens</name>
    <dbReference type="NCBI Taxonomy" id="1076935"/>
    <lineage>
        <taxon>Eukaryota</taxon>
        <taxon>Fungi</taxon>
        <taxon>Dikarya</taxon>
        <taxon>Ascomycota</taxon>
        <taxon>Pezizomycotina</taxon>
        <taxon>Pezizomycetes</taxon>
        <taxon>Pezizales</taxon>
        <taxon>Pyronemataceae</taxon>
        <taxon>Pyronema</taxon>
    </lineage>
</organism>
<reference evidence="1 2" key="1">
    <citation type="journal article" date="2013" name="PLoS Genet.">
        <title>The genome and development-dependent transcriptomes of Pyronema confluens: a window into fungal evolution.</title>
        <authorList>
            <person name="Traeger S."/>
            <person name="Altegoer F."/>
            <person name="Freitag M."/>
            <person name="Gabaldon T."/>
            <person name="Kempken F."/>
            <person name="Kumar A."/>
            <person name="Marcet-Houben M."/>
            <person name="Poggeler S."/>
            <person name="Stajich J.E."/>
            <person name="Nowrousian M."/>
        </authorList>
    </citation>
    <scope>NUCLEOTIDE SEQUENCE [LARGE SCALE GENOMIC DNA]</scope>
    <source>
        <strain evidence="2">CBS 100304</strain>
        <tissue evidence="1">Vegetative mycelium</tissue>
    </source>
</reference>
<gene>
    <name evidence="1" type="ORF">PCON_13120</name>
</gene>
<name>U4LKX3_PYROM</name>
<dbReference type="EMBL" id="HF935853">
    <property type="protein sequence ID" value="CCX13527.1"/>
    <property type="molecule type" value="Genomic_DNA"/>
</dbReference>
<keyword evidence="2" id="KW-1185">Reference proteome</keyword>
<proteinExistence type="predicted"/>
<sequence length="122" mass="13923">MVLGNGKVMASGEIFLQFETSNLRRSQFILINRTACPTSLLFLVIPRRETTTCGIGIGNLSSWISLRSSVHIMSFVRERSKTSTSKLPAIRRSSEILLFSPMRVKRKYTAASFRSDLRRYYI</sequence>
<evidence type="ECO:0000313" key="2">
    <source>
        <dbReference type="Proteomes" id="UP000018144"/>
    </source>
</evidence>
<accession>U4LKX3</accession>